<name>A0A7J8HG27_MOLMO</name>
<keyword evidence="2" id="KW-1185">Reference proteome</keyword>
<keyword evidence="1" id="KW-0808">Transferase</keyword>
<evidence type="ECO:0000313" key="2">
    <source>
        <dbReference type="Proteomes" id="UP000550707"/>
    </source>
</evidence>
<dbReference type="GO" id="GO:0016740">
    <property type="term" value="F:transferase activity"/>
    <property type="evidence" value="ECO:0007669"/>
    <property type="project" value="UniProtKB-KW"/>
</dbReference>
<sequence length="93" mass="11010">MVAERSILSCGKITKWQHKRKLILIKYFIKRKRLYKSFKPTDYANKGRHVSNESKSNISRFQKKKVFKSFIKTDRSVINNSSCNRADLKTNIN</sequence>
<dbReference type="EMBL" id="JACASF010000006">
    <property type="protein sequence ID" value="KAF6471263.1"/>
    <property type="molecule type" value="Genomic_DNA"/>
</dbReference>
<gene>
    <name evidence="1" type="ORF">HJG59_004636</name>
</gene>
<organism evidence="1 2">
    <name type="scientific">Molossus molossus</name>
    <name type="common">Pallas' mastiff bat</name>
    <name type="synonym">Vespertilio molossus</name>
    <dbReference type="NCBI Taxonomy" id="27622"/>
    <lineage>
        <taxon>Eukaryota</taxon>
        <taxon>Metazoa</taxon>
        <taxon>Chordata</taxon>
        <taxon>Craniata</taxon>
        <taxon>Vertebrata</taxon>
        <taxon>Euteleostomi</taxon>
        <taxon>Mammalia</taxon>
        <taxon>Eutheria</taxon>
        <taxon>Laurasiatheria</taxon>
        <taxon>Chiroptera</taxon>
        <taxon>Yangochiroptera</taxon>
        <taxon>Molossidae</taxon>
        <taxon>Molossus</taxon>
    </lineage>
</organism>
<protein>
    <submittedName>
        <fullName evidence="1">Establishment of sister chromatid cohesion N-acetyltransferase 1</fullName>
    </submittedName>
</protein>
<evidence type="ECO:0000313" key="1">
    <source>
        <dbReference type="EMBL" id="KAF6471263.1"/>
    </source>
</evidence>
<proteinExistence type="predicted"/>
<dbReference type="AlphaFoldDB" id="A0A7J8HG27"/>
<comment type="caution">
    <text evidence="1">The sequence shown here is derived from an EMBL/GenBank/DDBJ whole genome shotgun (WGS) entry which is preliminary data.</text>
</comment>
<reference evidence="1 2" key="1">
    <citation type="journal article" date="2020" name="Nature">
        <title>Six reference-quality genomes reveal evolution of bat adaptations.</title>
        <authorList>
            <person name="Jebb D."/>
            <person name="Huang Z."/>
            <person name="Pippel M."/>
            <person name="Hughes G.M."/>
            <person name="Lavrichenko K."/>
            <person name="Devanna P."/>
            <person name="Winkler S."/>
            <person name="Jermiin L.S."/>
            <person name="Skirmuntt E.C."/>
            <person name="Katzourakis A."/>
            <person name="Burkitt-Gray L."/>
            <person name="Ray D.A."/>
            <person name="Sullivan K.A.M."/>
            <person name="Roscito J.G."/>
            <person name="Kirilenko B.M."/>
            <person name="Davalos L.M."/>
            <person name="Corthals A.P."/>
            <person name="Power M.L."/>
            <person name="Jones G."/>
            <person name="Ransome R.D."/>
            <person name="Dechmann D.K.N."/>
            <person name="Locatelli A.G."/>
            <person name="Puechmaille S.J."/>
            <person name="Fedrigo O."/>
            <person name="Jarvis E.D."/>
            <person name="Hiller M."/>
            <person name="Vernes S.C."/>
            <person name="Myers E.W."/>
            <person name="Teeling E.C."/>
        </authorList>
    </citation>
    <scope>NUCLEOTIDE SEQUENCE [LARGE SCALE GENOMIC DNA]</scope>
    <source>
        <strain evidence="1">MMolMol1</strain>
        <tissue evidence="1">Muscle</tissue>
    </source>
</reference>
<dbReference type="Proteomes" id="UP000550707">
    <property type="component" value="Unassembled WGS sequence"/>
</dbReference>
<accession>A0A7J8HG27</accession>